<proteinExistence type="predicted"/>
<evidence type="ECO:0000313" key="2">
    <source>
        <dbReference type="EMBL" id="RAL61063.1"/>
    </source>
</evidence>
<sequence>MANGVEPMALGGERFMRWPVLGQAAAPGPWSGFANAILRHRAQQPHFEVAFPSELYLHIKKTQKFRDVMPDVDLANMSGDNFNDDDIPWPGHQTGENPSVSRDQIDRIRRMIDLTEDRPSDAAKIPALFGEELEEEEKAGGDEVDWVGAALKDYDDTYRANSLNSDFSPEPKAVPAAVPGAMTNWYRKGPVGRGPRPPPKVTKDVADRLAQDYAWLLADDPPATSIMGGTDGNVASGAPGPSGYNSGAHSAAAPEAAVPNPANSANTKGKKRKRKKKNATTTPNTTAVESVPRKTSTPEPESAVKKPAPKKNVPEEDADGDWEPGGDDLYDE</sequence>
<name>A0A395INT2_9HELO</name>
<feature type="compositionally biased region" description="Basic residues" evidence="1">
    <location>
        <begin position="268"/>
        <end position="278"/>
    </location>
</feature>
<reference evidence="2 3" key="1">
    <citation type="submission" date="2018-06" db="EMBL/GenBank/DDBJ databases">
        <title>Genome Sequence of the Brown Rot Fungal Pathogen Monilinia fructigena.</title>
        <authorList>
            <person name="Landi L."/>
            <person name="De Miccolis Angelini R.M."/>
            <person name="Pollastro S."/>
            <person name="Abate D."/>
            <person name="Faretra F."/>
            <person name="Romanazzi G."/>
        </authorList>
    </citation>
    <scope>NUCLEOTIDE SEQUENCE [LARGE SCALE GENOMIC DNA]</scope>
    <source>
        <strain evidence="2 3">Mfrg269</strain>
    </source>
</reference>
<evidence type="ECO:0000256" key="1">
    <source>
        <dbReference type="SAM" id="MobiDB-lite"/>
    </source>
</evidence>
<organism evidence="2 3">
    <name type="scientific">Monilinia fructigena</name>
    <dbReference type="NCBI Taxonomy" id="38457"/>
    <lineage>
        <taxon>Eukaryota</taxon>
        <taxon>Fungi</taxon>
        <taxon>Dikarya</taxon>
        <taxon>Ascomycota</taxon>
        <taxon>Pezizomycotina</taxon>
        <taxon>Leotiomycetes</taxon>
        <taxon>Helotiales</taxon>
        <taxon>Sclerotiniaceae</taxon>
        <taxon>Monilinia</taxon>
    </lineage>
</organism>
<evidence type="ECO:0000313" key="3">
    <source>
        <dbReference type="Proteomes" id="UP000249056"/>
    </source>
</evidence>
<keyword evidence="3" id="KW-1185">Reference proteome</keyword>
<feature type="region of interest" description="Disordered" evidence="1">
    <location>
        <begin position="220"/>
        <end position="332"/>
    </location>
</feature>
<gene>
    <name evidence="2" type="ORF">DID88_010404</name>
</gene>
<dbReference type="EMBL" id="QKRW01000034">
    <property type="protein sequence ID" value="RAL61063.1"/>
    <property type="molecule type" value="Genomic_DNA"/>
</dbReference>
<dbReference type="OrthoDB" id="3549644at2759"/>
<feature type="compositionally biased region" description="Acidic residues" evidence="1">
    <location>
        <begin position="315"/>
        <end position="332"/>
    </location>
</feature>
<feature type="compositionally biased region" description="Low complexity" evidence="1">
    <location>
        <begin position="245"/>
        <end position="267"/>
    </location>
</feature>
<dbReference type="AlphaFoldDB" id="A0A395INT2"/>
<dbReference type="Proteomes" id="UP000249056">
    <property type="component" value="Unassembled WGS sequence"/>
</dbReference>
<accession>A0A395INT2</accession>
<comment type="caution">
    <text evidence="2">The sequence shown here is derived from an EMBL/GenBank/DDBJ whole genome shotgun (WGS) entry which is preliminary data.</text>
</comment>
<protein>
    <submittedName>
        <fullName evidence="2">Uncharacterized protein</fullName>
    </submittedName>
</protein>